<dbReference type="GO" id="GO:0000175">
    <property type="term" value="F:3'-5'-RNA exonuclease activity"/>
    <property type="evidence" value="ECO:0007669"/>
    <property type="project" value="InterPro"/>
</dbReference>
<dbReference type="EMBL" id="CACVKT020008387">
    <property type="protein sequence ID" value="CAC5415198.1"/>
    <property type="molecule type" value="Genomic_DNA"/>
</dbReference>
<reference evidence="3 4" key="1">
    <citation type="submission" date="2020-06" db="EMBL/GenBank/DDBJ databases">
        <authorList>
            <person name="Li R."/>
            <person name="Bekaert M."/>
        </authorList>
    </citation>
    <scope>NUCLEOTIDE SEQUENCE [LARGE SCALE GENOMIC DNA]</scope>
    <source>
        <strain evidence="4">wild</strain>
    </source>
</reference>
<keyword evidence="4" id="KW-1185">Reference proteome</keyword>
<dbReference type="Proteomes" id="UP000507470">
    <property type="component" value="Unassembled WGS sequence"/>
</dbReference>
<keyword evidence="1" id="KW-0378">Hydrolase</keyword>
<accession>A0A6J8E520</accession>
<name>A0A6J8E520_MYTCO</name>
<feature type="compositionally biased region" description="Basic and acidic residues" evidence="2">
    <location>
        <begin position="299"/>
        <end position="310"/>
    </location>
</feature>
<evidence type="ECO:0000256" key="2">
    <source>
        <dbReference type="SAM" id="MobiDB-lite"/>
    </source>
</evidence>
<dbReference type="AlphaFoldDB" id="A0A6J8E520"/>
<dbReference type="PANTHER" id="PTHR11046:SF25">
    <property type="match status" value="1"/>
</dbReference>
<evidence type="ECO:0000313" key="4">
    <source>
        <dbReference type="Proteomes" id="UP000507470"/>
    </source>
</evidence>
<evidence type="ECO:0000256" key="1">
    <source>
        <dbReference type="ARBA" id="ARBA00022722"/>
    </source>
</evidence>
<gene>
    <name evidence="3" type="ORF">MCOR_47904</name>
</gene>
<sequence length="324" mass="37182">MLENISSPENPIISKMSNAMTDRSATEIKTNRLLNEIIESLGENKKASLFHCSVHSLLQIAEETEKYAKHYENIKNLKLNKLVFKNHGESFTQNLLRCVSKLFYDKKSGDPCFSQHFLDMSGISHIPITKFIGNRSNTYFNNAAGTFSIQHLYKYLTSSKIRPNILQNSIIHYIRNPDILSICQAFGLLDTKKPEKPELVHKIFDQTETTIRDTVLEAVQLISNKLLIKSKKLFGDFLNGSKFSNPSEEITQNSKSCSDNNFTLERLMAQIDRQKTIAPNTSISLINSKSMFKNNRTADWSKEKPEEQKHSLIAKCRRMREEKQ</sequence>
<proteinExistence type="predicted"/>
<dbReference type="InterPro" id="IPR022894">
    <property type="entry name" value="Oligoribonuclease"/>
</dbReference>
<dbReference type="OrthoDB" id="6116421at2759"/>
<organism evidence="3 4">
    <name type="scientific">Mytilus coruscus</name>
    <name type="common">Sea mussel</name>
    <dbReference type="NCBI Taxonomy" id="42192"/>
    <lineage>
        <taxon>Eukaryota</taxon>
        <taxon>Metazoa</taxon>
        <taxon>Spiralia</taxon>
        <taxon>Lophotrochozoa</taxon>
        <taxon>Mollusca</taxon>
        <taxon>Bivalvia</taxon>
        <taxon>Autobranchia</taxon>
        <taxon>Pteriomorphia</taxon>
        <taxon>Mytilida</taxon>
        <taxon>Mytiloidea</taxon>
        <taxon>Mytilidae</taxon>
        <taxon>Mytilinae</taxon>
        <taxon>Mytilus</taxon>
    </lineage>
</organism>
<protein>
    <submittedName>
        <fullName evidence="3">Uncharacterized protein</fullName>
    </submittedName>
</protein>
<feature type="region of interest" description="Disordered" evidence="2">
    <location>
        <begin position="296"/>
        <end position="324"/>
    </location>
</feature>
<evidence type="ECO:0000313" key="3">
    <source>
        <dbReference type="EMBL" id="CAC5415198.1"/>
    </source>
</evidence>
<dbReference type="PANTHER" id="PTHR11046">
    <property type="entry name" value="OLIGORIBONUCLEASE, MITOCHONDRIAL"/>
    <property type="match status" value="1"/>
</dbReference>
<keyword evidence="1" id="KW-0540">Nuclease</keyword>